<dbReference type="GO" id="GO:0016491">
    <property type="term" value="F:oxidoreductase activity"/>
    <property type="evidence" value="ECO:0007669"/>
    <property type="project" value="UniProtKB-KW"/>
</dbReference>
<comment type="caution">
    <text evidence="4">The sequence shown here is derived from an EMBL/GenBank/DDBJ whole genome shotgun (WGS) entry which is preliminary data.</text>
</comment>
<dbReference type="PANTHER" id="PTHR43477:SF1">
    <property type="entry name" value="DIHYDROANTICAPSIN 7-DEHYDROGENASE"/>
    <property type="match status" value="1"/>
</dbReference>
<protein>
    <submittedName>
        <fullName evidence="4">Uncharacterized protein</fullName>
    </submittedName>
</protein>
<organism evidence="4 5">
    <name type="scientific">Coleophoma cylindrospora</name>
    <dbReference type="NCBI Taxonomy" id="1849047"/>
    <lineage>
        <taxon>Eukaryota</taxon>
        <taxon>Fungi</taxon>
        <taxon>Dikarya</taxon>
        <taxon>Ascomycota</taxon>
        <taxon>Pezizomycotina</taxon>
        <taxon>Leotiomycetes</taxon>
        <taxon>Helotiales</taxon>
        <taxon>Dermateaceae</taxon>
        <taxon>Coleophoma</taxon>
    </lineage>
</organism>
<dbReference type="InterPro" id="IPR051122">
    <property type="entry name" value="SDR_DHRS6-like"/>
</dbReference>
<dbReference type="InterPro" id="IPR002347">
    <property type="entry name" value="SDR_fam"/>
</dbReference>
<dbReference type="InterPro" id="IPR036291">
    <property type="entry name" value="NAD(P)-bd_dom_sf"/>
</dbReference>
<dbReference type="PANTHER" id="PTHR43477">
    <property type="entry name" value="DIHYDROANTICAPSIN 7-DEHYDROGENASE"/>
    <property type="match status" value="1"/>
</dbReference>
<keyword evidence="5" id="KW-1185">Reference proteome</keyword>
<dbReference type="Pfam" id="PF23441">
    <property type="entry name" value="SDR"/>
    <property type="match status" value="1"/>
</dbReference>
<dbReference type="AlphaFoldDB" id="A0A3D8QK91"/>
<proteinExistence type="inferred from homology"/>
<evidence type="ECO:0000313" key="4">
    <source>
        <dbReference type="EMBL" id="RDW62167.1"/>
    </source>
</evidence>
<evidence type="ECO:0000256" key="3">
    <source>
        <dbReference type="ARBA" id="ARBA00023002"/>
    </source>
</evidence>
<evidence type="ECO:0000313" key="5">
    <source>
        <dbReference type="Proteomes" id="UP000256645"/>
    </source>
</evidence>
<dbReference type="InterPro" id="IPR057571">
    <property type="entry name" value="SDR_PhqE-like"/>
</dbReference>
<dbReference type="Proteomes" id="UP000256645">
    <property type="component" value="Unassembled WGS sequence"/>
</dbReference>
<dbReference type="OrthoDB" id="294295at2759"/>
<comment type="similarity">
    <text evidence="1">Belongs to the short-chain dehydrogenases/reductases (SDR) family.</text>
</comment>
<keyword evidence="3" id="KW-0560">Oxidoreductase</keyword>
<evidence type="ECO:0000256" key="2">
    <source>
        <dbReference type="ARBA" id="ARBA00022857"/>
    </source>
</evidence>
<dbReference type="CDD" id="cd05233">
    <property type="entry name" value="SDR_c"/>
    <property type="match status" value="1"/>
</dbReference>
<accession>A0A3D8QK91</accession>
<keyword evidence="2" id="KW-0521">NADP</keyword>
<dbReference type="PRINTS" id="PR00081">
    <property type="entry name" value="GDHRDH"/>
</dbReference>
<gene>
    <name evidence="4" type="ORF">BP6252_11600</name>
</gene>
<dbReference type="Gene3D" id="3.40.50.720">
    <property type="entry name" value="NAD(P)-binding Rossmann-like Domain"/>
    <property type="match status" value="1"/>
</dbReference>
<reference evidence="4 5" key="1">
    <citation type="journal article" date="2018" name="IMA Fungus">
        <title>IMA Genome-F 9: Draft genome sequence of Annulohypoxylon stygium, Aspergillus mulundensis, Berkeleyomyces basicola (syn. Thielaviopsis basicola), Ceratocystis smalleyi, two Cercospora beticola strains, Coleophoma cylindrospora, Fusarium fracticaudum, Phialophora cf. hyalina, and Morchella septimelata.</title>
        <authorList>
            <person name="Wingfield B.D."/>
            <person name="Bills G.F."/>
            <person name="Dong Y."/>
            <person name="Huang W."/>
            <person name="Nel W.J."/>
            <person name="Swalarsk-Parry B.S."/>
            <person name="Vaghefi N."/>
            <person name="Wilken P.M."/>
            <person name="An Z."/>
            <person name="de Beer Z.W."/>
            <person name="De Vos L."/>
            <person name="Chen L."/>
            <person name="Duong T.A."/>
            <person name="Gao Y."/>
            <person name="Hammerbacher A."/>
            <person name="Kikkert J.R."/>
            <person name="Li Y."/>
            <person name="Li H."/>
            <person name="Li K."/>
            <person name="Li Q."/>
            <person name="Liu X."/>
            <person name="Ma X."/>
            <person name="Naidoo K."/>
            <person name="Pethybridge S.J."/>
            <person name="Sun J."/>
            <person name="Steenkamp E.T."/>
            <person name="van der Nest M.A."/>
            <person name="van Wyk S."/>
            <person name="Wingfield M.J."/>
            <person name="Xiong C."/>
            <person name="Yue Q."/>
            <person name="Zhang X."/>
        </authorList>
    </citation>
    <scope>NUCLEOTIDE SEQUENCE [LARGE SCALE GENOMIC DNA]</scope>
    <source>
        <strain evidence="4 5">BP6252</strain>
    </source>
</reference>
<sequence>MASKYQKLLSKHVLIIGGTSGIGFSVAEAALASGASVTVSSSTTARVDEAIASLKESFSPDKISGYVCDLSKPSLEQDLEDLFSKVGNVDHIVFSAGDRLASMPVAEISLDKIIAAGQIRFFAPLLVAKVGSKYLSAGPESSIILTTGTVSEHPRPDWSIVASYAAGLHGMTRNLALDLKPIRVNCVSPGLVDTNLWSHLTAEARDAMFRSSAAKLPTGRIGKPEDIAEAYLWLLKDSNVTGSVVSDNSGALLV</sequence>
<evidence type="ECO:0000256" key="1">
    <source>
        <dbReference type="ARBA" id="ARBA00006484"/>
    </source>
</evidence>
<name>A0A3D8QK91_9HELO</name>
<dbReference type="STRING" id="1849047.A0A3D8QK91"/>
<dbReference type="SUPFAM" id="SSF51735">
    <property type="entry name" value="NAD(P)-binding Rossmann-fold domains"/>
    <property type="match status" value="1"/>
</dbReference>
<dbReference type="EMBL" id="PDLM01000014">
    <property type="protein sequence ID" value="RDW62167.1"/>
    <property type="molecule type" value="Genomic_DNA"/>
</dbReference>